<dbReference type="SUPFAM" id="SSF46785">
    <property type="entry name" value="Winged helix' DNA-binding domain"/>
    <property type="match status" value="1"/>
</dbReference>
<dbReference type="InterPro" id="IPR036390">
    <property type="entry name" value="WH_DNA-bd_sf"/>
</dbReference>
<dbReference type="InterPro" id="IPR011663">
    <property type="entry name" value="UTRA"/>
</dbReference>
<keyword evidence="1" id="KW-0805">Transcription regulation</keyword>
<organism evidence="5 6">
    <name type="scientific">Actinomadura montaniterrae</name>
    <dbReference type="NCBI Taxonomy" id="1803903"/>
    <lineage>
        <taxon>Bacteria</taxon>
        <taxon>Bacillati</taxon>
        <taxon>Actinomycetota</taxon>
        <taxon>Actinomycetes</taxon>
        <taxon>Streptosporangiales</taxon>
        <taxon>Thermomonosporaceae</taxon>
        <taxon>Actinomadura</taxon>
    </lineage>
</organism>
<dbReference type="GO" id="GO:0003677">
    <property type="term" value="F:DNA binding"/>
    <property type="evidence" value="ECO:0007669"/>
    <property type="project" value="UniProtKB-KW"/>
</dbReference>
<dbReference type="SUPFAM" id="SSF64288">
    <property type="entry name" value="Chorismate lyase-like"/>
    <property type="match status" value="1"/>
</dbReference>
<comment type="caution">
    <text evidence="5">The sequence shown here is derived from an EMBL/GenBank/DDBJ whole genome shotgun (WGS) entry which is preliminary data.</text>
</comment>
<evidence type="ECO:0000313" key="5">
    <source>
        <dbReference type="EMBL" id="KAB2368210.1"/>
    </source>
</evidence>
<dbReference type="Gene3D" id="3.40.1410.10">
    <property type="entry name" value="Chorismate lyase-like"/>
    <property type="match status" value="1"/>
</dbReference>
<dbReference type="SMART" id="SM00866">
    <property type="entry name" value="UTRA"/>
    <property type="match status" value="1"/>
</dbReference>
<keyword evidence="3" id="KW-0804">Transcription</keyword>
<dbReference type="PANTHER" id="PTHR44846:SF17">
    <property type="entry name" value="GNTR-FAMILY TRANSCRIPTIONAL REGULATOR"/>
    <property type="match status" value="1"/>
</dbReference>
<dbReference type="AlphaFoldDB" id="A0A6L3VQX1"/>
<dbReference type="Pfam" id="PF00392">
    <property type="entry name" value="GntR"/>
    <property type="match status" value="1"/>
</dbReference>
<evidence type="ECO:0000256" key="2">
    <source>
        <dbReference type="ARBA" id="ARBA00023125"/>
    </source>
</evidence>
<dbReference type="EMBL" id="WBMR01000175">
    <property type="protein sequence ID" value="KAB2368210.1"/>
    <property type="molecule type" value="Genomic_DNA"/>
</dbReference>
<reference evidence="5 6" key="1">
    <citation type="submission" date="2019-09" db="EMBL/GenBank/DDBJ databases">
        <title>Actinomadura physcomitrii sp. nov., a novel actinomycete isolated from moss [Physcomitrium sphaericum (Ludw) Fuernr].</title>
        <authorList>
            <person name="Liu C."/>
            <person name="Zhuang X."/>
        </authorList>
    </citation>
    <scope>NUCLEOTIDE SEQUENCE [LARGE SCALE GENOMIC DNA]</scope>
    <source>
        <strain evidence="5 6">CYP1-1B</strain>
    </source>
</reference>
<accession>A0A6L3VQX1</accession>
<dbReference type="SMART" id="SM00345">
    <property type="entry name" value="HTH_GNTR"/>
    <property type="match status" value="1"/>
</dbReference>
<dbReference type="InterPro" id="IPR028978">
    <property type="entry name" value="Chorismate_lyase_/UTRA_dom_sf"/>
</dbReference>
<dbReference type="OrthoDB" id="3214900at2"/>
<dbReference type="Proteomes" id="UP000483004">
    <property type="component" value="Unassembled WGS sequence"/>
</dbReference>
<keyword evidence="6" id="KW-1185">Reference proteome</keyword>
<protein>
    <submittedName>
        <fullName evidence="5">GntR family transcriptional regulator</fullName>
    </submittedName>
</protein>
<gene>
    <name evidence="5" type="ORF">F9B16_37800</name>
</gene>
<name>A0A6L3VQX1_9ACTN</name>
<dbReference type="InterPro" id="IPR050679">
    <property type="entry name" value="Bact_HTH_transcr_reg"/>
</dbReference>
<dbReference type="PANTHER" id="PTHR44846">
    <property type="entry name" value="MANNOSYL-D-GLYCERATE TRANSPORT/METABOLISM SYSTEM REPRESSOR MNGR-RELATED"/>
    <property type="match status" value="1"/>
</dbReference>
<dbReference type="PROSITE" id="PS50949">
    <property type="entry name" value="HTH_GNTR"/>
    <property type="match status" value="1"/>
</dbReference>
<evidence type="ECO:0000313" key="6">
    <source>
        <dbReference type="Proteomes" id="UP000483004"/>
    </source>
</evidence>
<keyword evidence="2" id="KW-0238">DNA-binding</keyword>
<dbReference type="CDD" id="cd07377">
    <property type="entry name" value="WHTH_GntR"/>
    <property type="match status" value="1"/>
</dbReference>
<evidence type="ECO:0000256" key="3">
    <source>
        <dbReference type="ARBA" id="ARBA00023163"/>
    </source>
</evidence>
<dbReference type="InterPro" id="IPR000524">
    <property type="entry name" value="Tscrpt_reg_HTH_GntR"/>
</dbReference>
<sequence>MSPATPRYIEIARALQKRIESGELLPGDQLPTEHELAGEWNVSPNTAKQAMKELRRSGRVETLPHRGSFVSKESTPFVITLNDVDLDEDLPGRPGGGEGRAFVDEAERQGLRATSSLPRVSIAQATDAQKSALRLRGEPRPQIVRRTQQRFIDGKPNSLQHSYFALELALTAQALLAENEIAEGSVAYLRKHGHVQVGYEDGFDARPPTAEEMEFFGLPRDSLAVIEHSRTAFDQNGEPFRLTVTVYKPGANRIRFFAGDVPDGARNPAS</sequence>
<evidence type="ECO:0000259" key="4">
    <source>
        <dbReference type="PROSITE" id="PS50949"/>
    </source>
</evidence>
<proteinExistence type="predicted"/>
<dbReference type="InterPro" id="IPR036388">
    <property type="entry name" value="WH-like_DNA-bd_sf"/>
</dbReference>
<dbReference type="GO" id="GO:0003700">
    <property type="term" value="F:DNA-binding transcription factor activity"/>
    <property type="evidence" value="ECO:0007669"/>
    <property type="project" value="InterPro"/>
</dbReference>
<dbReference type="GO" id="GO:0045892">
    <property type="term" value="P:negative regulation of DNA-templated transcription"/>
    <property type="evidence" value="ECO:0007669"/>
    <property type="project" value="TreeGrafter"/>
</dbReference>
<feature type="domain" description="HTH gntR-type" evidence="4">
    <location>
        <begin position="5"/>
        <end position="73"/>
    </location>
</feature>
<dbReference type="Gene3D" id="1.10.10.10">
    <property type="entry name" value="Winged helix-like DNA-binding domain superfamily/Winged helix DNA-binding domain"/>
    <property type="match status" value="1"/>
</dbReference>
<dbReference type="RefSeq" id="WP_151545038.1">
    <property type="nucleotide sequence ID" value="NZ_WBMR01000175.1"/>
</dbReference>
<dbReference type="Pfam" id="PF07702">
    <property type="entry name" value="UTRA"/>
    <property type="match status" value="1"/>
</dbReference>
<evidence type="ECO:0000256" key="1">
    <source>
        <dbReference type="ARBA" id="ARBA00023015"/>
    </source>
</evidence>